<feature type="binding site" evidence="4">
    <location>
        <position position="192"/>
    </location>
    <ligand>
        <name>S-adenosyl-L-methionine</name>
        <dbReference type="ChEBI" id="CHEBI:59789"/>
    </ligand>
</feature>
<dbReference type="InterPro" id="IPR052663">
    <property type="entry name" value="RF_glutamine_MTase_cyano"/>
</dbReference>
<dbReference type="GO" id="GO:0032259">
    <property type="term" value="P:methylation"/>
    <property type="evidence" value="ECO:0007669"/>
    <property type="project" value="UniProtKB-KW"/>
</dbReference>
<name>A0A8J7HV19_9NOST</name>
<comment type="similarity">
    <text evidence="4">Belongs to the protein N5-glutamine methyltransferase family. PrmC subfamily.</text>
</comment>
<evidence type="ECO:0000256" key="2">
    <source>
        <dbReference type="ARBA" id="ARBA00022679"/>
    </source>
</evidence>
<keyword evidence="2 4" id="KW-0808">Transferase</keyword>
<dbReference type="InterPro" id="IPR007848">
    <property type="entry name" value="Small_mtfrase_dom"/>
</dbReference>
<sequence>MVDTQPQLVSGLQLWQWRNAAIEAAIANDVPDSEVDWLLLEIADLDRLALRLESFKDRPQIQMKLALEELDHLWQKRLHERLPVQYIAGVTPWRQFKIAVSSAVLIPRPETEYLIDLAVKAAAKSHATLPLDSGHWADLGTGSGAIALGLADALPKATIHAVDRSLAALAIAQANADNLGFGKQIRFYQGSWWEPLAALSGQFSGMVSNPPYIPSNIVSTLQPEVVNHEPHLALDGGADGLDCIRHLIETSPNYLLSGGVWLIEMMAGQADAVRELLDNQGRYCNIQIHSDLAGIERFALAYKI</sequence>
<keyword evidence="7" id="KW-1185">Reference proteome</keyword>
<dbReference type="NCBIfam" id="TIGR03534">
    <property type="entry name" value="RF_mod_PrmC"/>
    <property type="match status" value="1"/>
</dbReference>
<gene>
    <name evidence="4 6" type="primary">prmC</name>
    <name evidence="6" type="ORF">I8748_28860</name>
</gene>
<dbReference type="Gene3D" id="3.40.50.150">
    <property type="entry name" value="Vaccinia Virus protein VP39"/>
    <property type="match status" value="1"/>
</dbReference>
<dbReference type="EC" id="2.1.1.297" evidence="4"/>
<dbReference type="InterPro" id="IPR002052">
    <property type="entry name" value="DNA_methylase_N6_adenine_CS"/>
</dbReference>
<dbReference type="GO" id="GO:0102559">
    <property type="term" value="F:peptide chain release factor N(5)-glutamine methyltransferase activity"/>
    <property type="evidence" value="ECO:0007669"/>
    <property type="project" value="UniProtKB-EC"/>
</dbReference>
<comment type="catalytic activity">
    <reaction evidence="4">
        <text>L-glutaminyl-[peptide chain release factor] + S-adenosyl-L-methionine = N(5)-methyl-L-glutaminyl-[peptide chain release factor] + S-adenosyl-L-homocysteine + H(+)</text>
        <dbReference type="Rhea" id="RHEA:42896"/>
        <dbReference type="Rhea" id="RHEA-COMP:10271"/>
        <dbReference type="Rhea" id="RHEA-COMP:10272"/>
        <dbReference type="ChEBI" id="CHEBI:15378"/>
        <dbReference type="ChEBI" id="CHEBI:30011"/>
        <dbReference type="ChEBI" id="CHEBI:57856"/>
        <dbReference type="ChEBI" id="CHEBI:59789"/>
        <dbReference type="ChEBI" id="CHEBI:61891"/>
        <dbReference type="EC" id="2.1.1.297"/>
    </reaction>
</comment>
<feature type="binding site" evidence="4">
    <location>
        <position position="209"/>
    </location>
    <ligand>
        <name>S-adenosyl-L-methionine</name>
        <dbReference type="ChEBI" id="CHEBI:59789"/>
    </ligand>
</feature>
<dbReference type="EMBL" id="JAECZC010000086">
    <property type="protein sequence ID" value="MBH8566122.1"/>
    <property type="molecule type" value="Genomic_DNA"/>
</dbReference>
<feature type="binding site" evidence="4">
    <location>
        <begin position="140"/>
        <end position="144"/>
    </location>
    <ligand>
        <name>S-adenosyl-L-methionine</name>
        <dbReference type="ChEBI" id="CHEBI:59789"/>
    </ligand>
</feature>
<dbReference type="InterPro" id="IPR019874">
    <property type="entry name" value="RF_methyltr_PrmC"/>
</dbReference>
<dbReference type="CDD" id="cd02440">
    <property type="entry name" value="AdoMet_MTases"/>
    <property type="match status" value="1"/>
</dbReference>
<comment type="caution">
    <text evidence="6">The sequence shown here is derived from an EMBL/GenBank/DDBJ whole genome shotgun (WGS) entry which is preliminary data.</text>
</comment>
<dbReference type="Pfam" id="PF05175">
    <property type="entry name" value="MTS"/>
    <property type="match status" value="1"/>
</dbReference>
<protein>
    <recommendedName>
        <fullName evidence="4">Release factor glutamine methyltransferase</fullName>
        <shortName evidence="4">RF MTase</shortName>
        <ecNumber evidence="4">2.1.1.297</ecNumber>
    </recommendedName>
    <alternativeName>
        <fullName evidence="4">N5-glutamine methyltransferase PrmC</fullName>
    </alternativeName>
    <alternativeName>
        <fullName evidence="4">Protein-(glutamine-N5) MTase PrmC</fullName>
    </alternativeName>
    <alternativeName>
        <fullName evidence="4">Protein-glutamine N-methyltransferase PrmC</fullName>
    </alternativeName>
</protein>
<comment type="function">
    <text evidence="4">Methylates the class 1 translation termination release factors RF1/PrfA and RF2/PrfB on the glutamine residue of the universally conserved GGQ motif.</text>
</comment>
<evidence type="ECO:0000259" key="5">
    <source>
        <dbReference type="Pfam" id="PF05175"/>
    </source>
</evidence>
<dbReference type="InterPro" id="IPR029063">
    <property type="entry name" value="SAM-dependent_MTases_sf"/>
</dbReference>
<proteinExistence type="inferred from homology"/>
<evidence type="ECO:0000256" key="4">
    <source>
        <dbReference type="HAMAP-Rule" id="MF_02126"/>
    </source>
</evidence>
<feature type="binding site" evidence="4">
    <location>
        <position position="163"/>
    </location>
    <ligand>
        <name>S-adenosyl-L-methionine</name>
        <dbReference type="ChEBI" id="CHEBI:59789"/>
    </ligand>
</feature>
<dbReference type="HAMAP" id="MF_02126">
    <property type="entry name" value="RF_methyltr_PrmC"/>
    <property type="match status" value="1"/>
</dbReference>
<keyword evidence="1 4" id="KW-0489">Methyltransferase</keyword>
<dbReference type="AlphaFoldDB" id="A0A8J7HV19"/>
<dbReference type="PROSITE" id="PS00092">
    <property type="entry name" value="N6_MTASE"/>
    <property type="match status" value="1"/>
</dbReference>
<dbReference type="NCBIfam" id="TIGR00536">
    <property type="entry name" value="hemK_fam"/>
    <property type="match status" value="1"/>
</dbReference>
<dbReference type="InterPro" id="IPR004556">
    <property type="entry name" value="HemK-like"/>
</dbReference>
<dbReference type="GO" id="GO:0003676">
    <property type="term" value="F:nucleic acid binding"/>
    <property type="evidence" value="ECO:0007669"/>
    <property type="project" value="InterPro"/>
</dbReference>
<dbReference type="RefSeq" id="WP_198127894.1">
    <property type="nucleotide sequence ID" value="NZ_JAECZC010000086.1"/>
</dbReference>
<accession>A0A8J7HV19</accession>
<evidence type="ECO:0000256" key="3">
    <source>
        <dbReference type="ARBA" id="ARBA00022691"/>
    </source>
</evidence>
<evidence type="ECO:0000313" key="6">
    <source>
        <dbReference type="EMBL" id="MBH8566122.1"/>
    </source>
</evidence>
<organism evidence="6 7">
    <name type="scientific">Amazonocrinis nigriterrae CENA67</name>
    <dbReference type="NCBI Taxonomy" id="2794033"/>
    <lineage>
        <taxon>Bacteria</taxon>
        <taxon>Bacillati</taxon>
        <taxon>Cyanobacteriota</taxon>
        <taxon>Cyanophyceae</taxon>
        <taxon>Nostocales</taxon>
        <taxon>Nostocaceae</taxon>
        <taxon>Amazonocrinis</taxon>
        <taxon>Amazonocrinis nigriterrae</taxon>
    </lineage>
</organism>
<evidence type="ECO:0000313" key="7">
    <source>
        <dbReference type="Proteomes" id="UP000632766"/>
    </source>
</evidence>
<dbReference type="PANTHER" id="PTHR47441">
    <property type="match status" value="1"/>
</dbReference>
<dbReference type="PANTHER" id="PTHR47441:SF3">
    <property type="entry name" value="RELEASE FACTOR GLUTAMINE METHYLTRANSFERASE"/>
    <property type="match status" value="1"/>
</dbReference>
<dbReference type="SUPFAM" id="SSF53335">
    <property type="entry name" value="S-adenosyl-L-methionine-dependent methyltransferases"/>
    <property type="match status" value="1"/>
</dbReference>
<dbReference type="Proteomes" id="UP000632766">
    <property type="component" value="Unassembled WGS sequence"/>
</dbReference>
<keyword evidence="3 4" id="KW-0949">S-adenosyl-L-methionine</keyword>
<reference evidence="6 7" key="1">
    <citation type="journal article" date="2021" name="Int. J. Syst. Evol. Microbiol.">
        <title>Amazonocrinis nigriterrae gen. nov., sp. nov., Atlanticothrix silvestris gen. nov., sp. nov. and Dendronalium phyllosphericum gen. nov., sp. nov., nostocacean cyanobacteria from Brazilian environments.</title>
        <authorList>
            <person name="Alvarenga D.O."/>
            <person name="Andreote A.P.D."/>
            <person name="Branco L.H.Z."/>
            <person name="Delbaje E."/>
            <person name="Cruz R.B."/>
            <person name="Varani A.M."/>
            <person name="Fiore M.F."/>
        </authorList>
    </citation>
    <scope>NUCLEOTIDE SEQUENCE [LARGE SCALE GENOMIC DNA]</scope>
    <source>
        <strain evidence="6 7">CENA67</strain>
    </source>
</reference>
<evidence type="ECO:0000256" key="1">
    <source>
        <dbReference type="ARBA" id="ARBA00022603"/>
    </source>
</evidence>
<feature type="binding site" evidence="4">
    <location>
        <begin position="209"/>
        <end position="212"/>
    </location>
    <ligand>
        <name>substrate</name>
    </ligand>
</feature>
<feature type="domain" description="Methyltransferase small" evidence="5">
    <location>
        <begin position="132"/>
        <end position="212"/>
    </location>
</feature>